<reference evidence="2" key="1">
    <citation type="submission" date="2022-11" db="UniProtKB">
        <authorList>
            <consortium name="WormBaseParasite"/>
        </authorList>
    </citation>
    <scope>IDENTIFICATION</scope>
</reference>
<evidence type="ECO:0000313" key="2">
    <source>
        <dbReference type="WBParaSite" id="PS1159_v2.g4829.t1"/>
    </source>
</evidence>
<organism evidence="1 2">
    <name type="scientific">Panagrolaimus sp. PS1159</name>
    <dbReference type="NCBI Taxonomy" id="55785"/>
    <lineage>
        <taxon>Eukaryota</taxon>
        <taxon>Metazoa</taxon>
        <taxon>Ecdysozoa</taxon>
        <taxon>Nematoda</taxon>
        <taxon>Chromadorea</taxon>
        <taxon>Rhabditida</taxon>
        <taxon>Tylenchina</taxon>
        <taxon>Panagrolaimomorpha</taxon>
        <taxon>Panagrolaimoidea</taxon>
        <taxon>Panagrolaimidae</taxon>
        <taxon>Panagrolaimus</taxon>
    </lineage>
</organism>
<accession>A0AC35GFT9</accession>
<protein>
    <submittedName>
        <fullName evidence="2">Actin-bundling protein</fullName>
    </submittedName>
</protein>
<name>A0AC35GFT9_9BILA</name>
<dbReference type="Proteomes" id="UP000887580">
    <property type="component" value="Unplaced"/>
</dbReference>
<proteinExistence type="predicted"/>
<sequence length="268" mass="30367">MSDYRKEIKKGGLKIKNKPLFKADKKTNKKSKTTVVVDQDQVDHGGWRRIVDELDVRGGNDVVIETGDASRRYLAAMDNGKFTLGVPHVKLGEKPNPEEIFALIKTPDDSKFSMKTGYGKYIGVDANGYLVATSEAIGPRERFEAVFQDGLCAVQSVSSGLFLSLKTNDEDLIMVVSKTAKEHEIVNLRTLEERQAEPDYIPADDRKAAGDCEWTYQQMYQHSKVITKNRMINYDRSDKTTVKKAQQNGDLHEVLLNRREKQKSDRYC</sequence>
<dbReference type="WBParaSite" id="PS1159_v2.g4829.t1">
    <property type="protein sequence ID" value="PS1159_v2.g4829.t1"/>
    <property type="gene ID" value="PS1159_v2.g4829"/>
</dbReference>
<evidence type="ECO:0000313" key="1">
    <source>
        <dbReference type="Proteomes" id="UP000887580"/>
    </source>
</evidence>